<evidence type="ECO:0008006" key="5">
    <source>
        <dbReference type="Google" id="ProtNLM"/>
    </source>
</evidence>
<organism evidence="3 4">
    <name type="scientific">Fusarium solani</name>
    <name type="common">Filamentous fungus</name>
    <dbReference type="NCBI Taxonomy" id="169388"/>
    <lineage>
        <taxon>Eukaryota</taxon>
        <taxon>Fungi</taxon>
        <taxon>Dikarya</taxon>
        <taxon>Ascomycota</taxon>
        <taxon>Pezizomycotina</taxon>
        <taxon>Sordariomycetes</taxon>
        <taxon>Hypocreomycetidae</taxon>
        <taxon>Hypocreales</taxon>
        <taxon>Nectriaceae</taxon>
        <taxon>Fusarium</taxon>
        <taxon>Fusarium solani species complex</taxon>
    </lineage>
</organism>
<feature type="region of interest" description="Disordered" evidence="1">
    <location>
        <begin position="109"/>
        <end position="134"/>
    </location>
</feature>
<evidence type="ECO:0000313" key="4">
    <source>
        <dbReference type="Proteomes" id="UP000736672"/>
    </source>
</evidence>
<comment type="caution">
    <text evidence="3">The sequence shown here is derived from an EMBL/GenBank/DDBJ whole genome shotgun (WGS) entry which is preliminary data.</text>
</comment>
<dbReference type="EMBL" id="JAGTJS010000014">
    <property type="protein sequence ID" value="KAH7248311.1"/>
    <property type="molecule type" value="Genomic_DNA"/>
</dbReference>
<dbReference type="Proteomes" id="UP000736672">
    <property type="component" value="Unassembled WGS sequence"/>
</dbReference>
<keyword evidence="2" id="KW-0732">Signal</keyword>
<feature type="chain" id="PRO_5040491503" description="Secreted protein" evidence="2">
    <location>
        <begin position="24"/>
        <end position="155"/>
    </location>
</feature>
<feature type="signal peptide" evidence="2">
    <location>
        <begin position="1"/>
        <end position="23"/>
    </location>
</feature>
<dbReference type="OrthoDB" id="10546033at2759"/>
<sequence length="155" mass="16354">VSLPGRLCIPWIILSLSFDIFLCCDLMDLINPCLGMSAPRNGPSGASGTSFGPCSLNISPHGSSIGRKATWWNRLSSCIILEISFEPAVTWSAPIVVLKTSMRRIALATPSDRNARPGPSSPSPIPGPIASEVGSASPDWAAHCFASRFASSADR</sequence>
<accession>A0A9P9GZP4</accession>
<gene>
    <name evidence="3" type="ORF">B0J15DRAFT_498302</name>
</gene>
<evidence type="ECO:0000313" key="3">
    <source>
        <dbReference type="EMBL" id="KAH7248311.1"/>
    </source>
</evidence>
<name>A0A9P9GZP4_FUSSL</name>
<keyword evidence="4" id="KW-1185">Reference proteome</keyword>
<evidence type="ECO:0000256" key="2">
    <source>
        <dbReference type="SAM" id="SignalP"/>
    </source>
</evidence>
<reference evidence="3" key="1">
    <citation type="journal article" date="2021" name="Nat. Commun.">
        <title>Genetic determinants of endophytism in the Arabidopsis root mycobiome.</title>
        <authorList>
            <person name="Mesny F."/>
            <person name="Miyauchi S."/>
            <person name="Thiergart T."/>
            <person name="Pickel B."/>
            <person name="Atanasova L."/>
            <person name="Karlsson M."/>
            <person name="Huettel B."/>
            <person name="Barry K.W."/>
            <person name="Haridas S."/>
            <person name="Chen C."/>
            <person name="Bauer D."/>
            <person name="Andreopoulos W."/>
            <person name="Pangilinan J."/>
            <person name="LaButti K."/>
            <person name="Riley R."/>
            <person name="Lipzen A."/>
            <person name="Clum A."/>
            <person name="Drula E."/>
            <person name="Henrissat B."/>
            <person name="Kohler A."/>
            <person name="Grigoriev I.V."/>
            <person name="Martin F.M."/>
            <person name="Hacquard S."/>
        </authorList>
    </citation>
    <scope>NUCLEOTIDE SEQUENCE</scope>
    <source>
        <strain evidence="3">FSSC 5 MPI-SDFR-AT-0091</strain>
    </source>
</reference>
<dbReference type="AlphaFoldDB" id="A0A9P9GZP4"/>
<feature type="non-terminal residue" evidence="3">
    <location>
        <position position="1"/>
    </location>
</feature>
<protein>
    <recommendedName>
        <fullName evidence="5">Secreted protein</fullName>
    </recommendedName>
</protein>
<proteinExistence type="predicted"/>
<evidence type="ECO:0000256" key="1">
    <source>
        <dbReference type="SAM" id="MobiDB-lite"/>
    </source>
</evidence>